<proteinExistence type="predicted"/>
<dbReference type="EMBL" id="JBHIRY010000001">
    <property type="protein sequence ID" value="MFB5759054.1"/>
    <property type="molecule type" value="Genomic_DNA"/>
</dbReference>
<reference evidence="1 2" key="1">
    <citation type="submission" date="2024-09" db="EMBL/GenBank/DDBJ databases">
        <title>Paenibacillus zeirhizospherea sp. nov., isolated from surface of the maize (Zea mays) roots in a horticulture field, Hungary.</title>
        <authorList>
            <person name="Marton D."/>
            <person name="Farkas M."/>
            <person name="Bedics A."/>
            <person name="Toth E."/>
            <person name="Tancsics A."/>
            <person name="Boka K."/>
            <person name="Marati G."/>
            <person name="Kriszt B."/>
            <person name="Cserhati M."/>
        </authorList>
    </citation>
    <scope>NUCLEOTIDE SEQUENCE [LARGE SCALE GENOMIC DNA]</scope>
    <source>
        <strain evidence="1 2">JCM 18446</strain>
    </source>
</reference>
<evidence type="ECO:0000313" key="2">
    <source>
        <dbReference type="Proteomes" id="UP001580430"/>
    </source>
</evidence>
<sequence length="119" mass="14314">MNKNELEEINSYSEGKKLPISAEDLVNKNNRTLLYGYTSERDTWHVYLKDNEIHTIRYKDNSCITMLVDCNSHYVPDKRLYPERCDYEFCLLLKKNRVNLPFTTWTEDVEERDYYGMVL</sequence>
<dbReference type="Proteomes" id="UP001580430">
    <property type="component" value="Unassembled WGS sequence"/>
</dbReference>
<dbReference type="RefSeq" id="WP_375518306.1">
    <property type="nucleotide sequence ID" value="NZ_JBHIRY010000001.1"/>
</dbReference>
<accession>A0ABV5BUV4</accession>
<organism evidence="1 2">
    <name type="scientific">Paenibacillus medicaginis</name>
    <dbReference type="NCBI Taxonomy" id="1470560"/>
    <lineage>
        <taxon>Bacteria</taxon>
        <taxon>Bacillati</taxon>
        <taxon>Bacillota</taxon>
        <taxon>Bacilli</taxon>
        <taxon>Bacillales</taxon>
        <taxon>Paenibacillaceae</taxon>
        <taxon>Paenibacillus</taxon>
    </lineage>
</organism>
<comment type="caution">
    <text evidence="1">The sequence shown here is derived from an EMBL/GenBank/DDBJ whole genome shotgun (WGS) entry which is preliminary data.</text>
</comment>
<gene>
    <name evidence="1" type="ORF">ACE5LO_01475</name>
</gene>
<name>A0ABV5BUV4_9BACL</name>
<keyword evidence="2" id="KW-1185">Reference proteome</keyword>
<protein>
    <submittedName>
        <fullName evidence="1">Uncharacterized protein</fullName>
    </submittedName>
</protein>
<evidence type="ECO:0000313" key="1">
    <source>
        <dbReference type="EMBL" id="MFB5759054.1"/>
    </source>
</evidence>